<dbReference type="AlphaFoldDB" id="A0A3M8QBT9"/>
<organism evidence="1 2">
    <name type="scientific">Marinomonas hwangdonensis</name>
    <dbReference type="NCBI Taxonomy" id="1053647"/>
    <lineage>
        <taxon>Bacteria</taxon>
        <taxon>Pseudomonadati</taxon>
        <taxon>Pseudomonadota</taxon>
        <taxon>Gammaproteobacteria</taxon>
        <taxon>Oceanospirillales</taxon>
        <taxon>Oceanospirillaceae</taxon>
        <taxon>Marinomonas</taxon>
    </lineage>
</organism>
<evidence type="ECO:0000313" key="1">
    <source>
        <dbReference type="EMBL" id="RNF52634.1"/>
    </source>
</evidence>
<evidence type="ECO:0000313" key="2">
    <source>
        <dbReference type="Proteomes" id="UP000280507"/>
    </source>
</evidence>
<keyword evidence="2" id="KW-1185">Reference proteome</keyword>
<comment type="caution">
    <text evidence="1">The sequence shown here is derived from an EMBL/GenBank/DDBJ whole genome shotgun (WGS) entry which is preliminary data.</text>
</comment>
<sequence length="66" mass="7185">MKCSKEKAKAIQAAFDKAVRDATTLHQEIRKGEFTAQSRVHIINSKGSGVDDVLASRSDEKGLKLA</sequence>
<proteinExistence type="predicted"/>
<dbReference type="Proteomes" id="UP000280507">
    <property type="component" value="Unassembled WGS sequence"/>
</dbReference>
<reference evidence="1 2" key="1">
    <citation type="journal article" date="2012" name="Int. J. Syst. Evol. Microbiol.">
        <title>Marinomonas hwangdonensis sp. nov., isolated from seawater.</title>
        <authorList>
            <person name="Jung Y.T."/>
            <person name="Oh T.K."/>
            <person name="Yoon J.H."/>
        </authorList>
    </citation>
    <scope>NUCLEOTIDE SEQUENCE [LARGE SCALE GENOMIC DNA]</scope>
    <source>
        <strain evidence="1 2">HDW-15</strain>
    </source>
</reference>
<accession>A0A3M8QBT9</accession>
<dbReference type="EMBL" id="RIZG01000001">
    <property type="protein sequence ID" value="RNF52634.1"/>
    <property type="molecule type" value="Genomic_DNA"/>
</dbReference>
<name>A0A3M8QBT9_9GAMM</name>
<gene>
    <name evidence="1" type="ORF">EBI00_00480</name>
</gene>
<protein>
    <submittedName>
        <fullName evidence="1">Uncharacterized protein</fullName>
    </submittedName>
</protein>